<sequence length="98" mass="11189">MKFFVNPNDIVLEFWTRKGYNPAPYQEVKGFYFTEEEAATNVDAVNLFDHFLTLAGRDGYLTYSSHEYTNPDGTPMKLYSLTPLGRELGQRLQQAATA</sequence>
<reference evidence="1 2" key="1">
    <citation type="submission" date="2020-01" db="EMBL/GenBank/DDBJ databases">
        <title>Complete genome sequence of Chitinophaga sp. H33E-04 isolated from quinoa roots.</title>
        <authorList>
            <person name="Weon H.-Y."/>
            <person name="Lee S.A."/>
        </authorList>
    </citation>
    <scope>NUCLEOTIDE SEQUENCE [LARGE SCALE GENOMIC DNA]</scope>
    <source>
        <strain evidence="1 2">H33E-04</strain>
    </source>
</reference>
<evidence type="ECO:0000313" key="1">
    <source>
        <dbReference type="EMBL" id="QHS63320.1"/>
    </source>
</evidence>
<dbReference type="EMBL" id="CP048113">
    <property type="protein sequence ID" value="QHS63320.1"/>
    <property type="molecule type" value="Genomic_DNA"/>
</dbReference>
<evidence type="ECO:0000313" key="2">
    <source>
        <dbReference type="Proteomes" id="UP000476411"/>
    </source>
</evidence>
<name>A0A6B9ZLL5_9BACT</name>
<accession>A0A6B9ZLL5</accession>
<gene>
    <name evidence="1" type="ORF">GWR21_28155</name>
</gene>
<organism evidence="1 2">
    <name type="scientific">Chitinophaga agri</name>
    <dbReference type="NCBI Taxonomy" id="2703787"/>
    <lineage>
        <taxon>Bacteria</taxon>
        <taxon>Pseudomonadati</taxon>
        <taxon>Bacteroidota</taxon>
        <taxon>Chitinophagia</taxon>
        <taxon>Chitinophagales</taxon>
        <taxon>Chitinophagaceae</taxon>
        <taxon>Chitinophaga</taxon>
    </lineage>
</organism>
<dbReference type="Proteomes" id="UP000476411">
    <property type="component" value="Chromosome"/>
</dbReference>
<dbReference type="AlphaFoldDB" id="A0A6B9ZLL5"/>
<dbReference type="KEGG" id="chih:GWR21_28155"/>
<dbReference type="RefSeq" id="WP_162335036.1">
    <property type="nucleotide sequence ID" value="NZ_CP048113.1"/>
</dbReference>
<keyword evidence="2" id="KW-1185">Reference proteome</keyword>
<proteinExistence type="predicted"/>
<protein>
    <submittedName>
        <fullName evidence="1">Uncharacterized protein</fullName>
    </submittedName>
</protein>